<protein>
    <recommendedName>
        <fullName evidence="5">Nucleotidyltransferase</fullName>
    </recommendedName>
</protein>
<name>A0A0B7H4W9_9FLAO</name>
<organism evidence="2 3">
    <name type="scientific">Capnocytophaga canimorsus</name>
    <dbReference type="NCBI Taxonomy" id="28188"/>
    <lineage>
        <taxon>Bacteria</taxon>
        <taxon>Pseudomonadati</taxon>
        <taxon>Bacteroidota</taxon>
        <taxon>Flavobacteriia</taxon>
        <taxon>Flavobacteriales</taxon>
        <taxon>Flavobacteriaceae</taxon>
        <taxon>Capnocytophaga</taxon>
    </lineage>
</organism>
<reference evidence="1" key="2">
    <citation type="journal article" date="2017" name="Genome Announc.">
        <title>Twelve Complete Reference Genomes of Clinical Isolates in the Capnocytophaga Genus.</title>
        <authorList>
            <person name="Villarma A."/>
            <person name="Gulvik C.A."/>
            <person name="Rowe L.A."/>
            <person name="Sheth M."/>
            <person name="Juieng P."/>
            <person name="Nicholson A.C."/>
            <person name="Loparev V.N."/>
            <person name="McQuiston J.R."/>
        </authorList>
    </citation>
    <scope>NUCLEOTIDE SEQUENCE</scope>
    <source>
        <strain evidence="1">H3936</strain>
    </source>
</reference>
<sequence>MDYKIESKNIEHPLLKPVLEDLIPVFEKRGIKFYIIGAVARDIILDLHNEKSSRVTMDLDLAIAISHWDDFKNISVDILSLSNFTKDPNQQQRFLFREKFQVDIVPYGSIKDQDDKIYWPPDESFAMSVIGFEEAEQNLISINLDNELHFDIVSLEGVFLLKLFAWKDRFRKTSKDAEDLGFILNNYLHINRDISYTEPYNKVYDLEDFTELRAGAIILGIKLNEMLSNSPPVKAKVKSLLEEDLKIEESSKLFNQIIETNNNLKFDDVAEAIALIDEELS</sequence>
<reference evidence="2 3" key="1">
    <citation type="submission" date="2015-01" db="EMBL/GenBank/DDBJ databases">
        <authorList>
            <person name="Xiang T."/>
            <person name="Song Y."/>
            <person name="Huang L."/>
            <person name="Wang B."/>
            <person name="Wu P."/>
        </authorList>
    </citation>
    <scope>NUCLEOTIDE SEQUENCE [LARGE SCALE GENOMIC DNA]</scope>
    <source>
        <strain evidence="2 3">Cc12</strain>
    </source>
</reference>
<dbReference type="RefSeq" id="WP_041998631.1">
    <property type="nucleotide sequence ID" value="NZ_CP022382.1"/>
</dbReference>
<accession>A0A0B7H4W9</accession>
<evidence type="ECO:0008006" key="5">
    <source>
        <dbReference type="Google" id="ProtNLM"/>
    </source>
</evidence>
<reference evidence="4" key="3">
    <citation type="submission" date="2017-06" db="EMBL/GenBank/DDBJ databases">
        <title>Capnocytophaga spp. assemblies.</title>
        <authorList>
            <person name="Gulvik C.A."/>
        </authorList>
    </citation>
    <scope>NUCLEOTIDE SEQUENCE [LARGE SCALE GENOMIC DNA]</scope>
    <source>
        <strain evidence="4">H3936</strain>
    </source>
</reference>
<dbReference type="EMBL" id="CP022389">
    <property type="protein sequence ID" value="ATA93066.1"/>
    <property type="molecule type" value="Genomic_DNA"/>
</dbReference>
<dbReference type="EMBL" id="CDOE01000024">
    <property type="protein sequence ID" value="CEN32982.1"/>
    <property type="molecule type" value="Genomic_DNA"/>
</dbReference>
<dbReference type="AlphaFoldDB" id="A0A0B7H4W9"/>
<dbReference type="GeneID" id="69579605"/>
<evidence type="ECO:0000313" key="4">
    <source>
        <dbReference type="Proteomes" id="UP000243753"/>
    </source>
</evidence>
<dbReference type="Proteomes" id="UP000243753">
    <property type="component" value="Chromosome"/>
</dbReference>
<dbReference type="Pfam" id="PF08843">
    <property type="entry name" value="AbiEii"/>
    <property type="match status" value="1"/>
</dbReference>
<evidence type="ECO:0000313" key="2">
    <source>
        <dbReference type="EMBL" id="CEN32982.1"/>
    </source>
</evidence>
<gene>
    <name evidence="2" type="ORF">CCAN12_300002</name>
    <name evidence="1" type="ORF">CGC54_01235</name>
</gene>
<dbReference type="InterPro" id="IPR014942">
    <property type="entry name" value="AbiEii"/>
</dbReference>
<evidence type="ECO:0000313" key="3">
    <source>
        <dbReference type="Proteomes" id="UP000044026"/>
    </source>
</evidence>
<dbReference type="Proteomes" id="UP000044026">
    <property type="component" value="Unassembled WGS sequence"/>
</dbReference>
<evidence type="ECO:0000313" key="1">
    <source>
        <dbReference type="EMBL" id="ATA93066.1"/>
    </source>
</evidence>
<proteinExistence type="predicted"/>